<feature type="domain" description="ChrR-like cupin" evidence="1">
    <location>
        <begin position="10"/>
        <end position="112"/>
    </location>
</feature>
<name>A0A142JR62_9BURK</name>
<dbReference type="Proteomes" id="UP000075238">
    <property type="component" value="Chromosome 2"/>
</dbReference>
<proteinExistence type="predicted"/>
<dbReference type="AlphaFoldDB" id="A0A142JR62"/>
<dbReference type="EMBL" id="CP014845">
    <property type="protein sequence ID" value="AMR80574.1"/>
    <property type="molecule type" value="Genomic_DNA"/>
</dbReference>
<dbReference type="CDD" id="cd20303">
    <property type="entry name" value="cupin_ChrR_1"/>
    <property type="match status" value="1"/>
</dbReference>
<dbReference type="Gene3D" id="2.60.120.10">
    <property type="entry name" value="Jelly Rolls"/>
    <property type="match status" value="1"/>
</dbReference>
<dbReference type="InterPro" id="IPR011051">
    <property type="entry name" value="RmlC_Cupin_sf"/>
</dbReference>
<dbReference type="KEGG" id="cnan:A2G96_22280"/>
<gene>
    <name evidence="2" type="ORF">A2G96_22280</name>
</gene>
<protein>
    <submittedName>
        <fullName evidence="2">Anti-sigma factor</fullName>
    </submittedName>
</protein>
<dbReference type="InterPro" id="IPR025979">
    <property type="entry name" value="ChrR-like_cupin_dom"/>
</dbReference>
<dbReference type="OrthoDB" id="9801227at2"/>
<evidence type="ECO:0000313" key="2">
    <source>
        <dbReference type="EMBL" id="AMR80574.1"/>
    </source>
</evidence>
<dbReference type="InterPro" id="IPR014710">
    <property type="entry name" value="RmlC-like_jellyroll"/>
</dbReference>
<keyword evidence="3" id="KW-1185">Reference proteome</keyword>
<dbReference type="Pfam" id="PF12973">
    <property type="entry name" value="Cupin_7"/>
    <property type="match status" value="1"/>
</dbReference>
<dbReference type="STRING" id="1796606.A2G96_22280"/>
<reference evidence="2 3" key="1">
    <citation type="submission" date="2016-03" db="EMBL/GenBank/DDBJ databases">
        <title>Complete genome sequence of a novel chlorpyrifos degrading bacterium, Cupriavidus nantongensis sp. X1.</title>
        <authorList>
            <person name="Fang L."/>
        </authorList>
    </citation>
    <scope>NUCLEOTIDE SEQUENCE [LARGE SCALE GENOMIC DNA]</scope>
    <source>
        <strain evidence="2 3">X1</strain>
    </source>
</reference>
<sequence length="226" mass="24654">MLVNADFSLRAAVTPRQYQWIASPQPGVERVMLDRVGGEKGRATSIVRYAPDSWFPRHQHRGGEEILVLSGTFSEGDTHYLAGWYLRSPPGSCHQPSSVEGAVIFVKLGQMQPDESSTVRVDTRDVSRWTVRHGRECCTLFSDGIEHVSLDRIPAGAAVFGGPVEGAEMLVVEGSLRELAQEYERGSWVRLPPGTYPDLVAGRCGACVYIKTGHLANLVSRAGASC</sequence>
<dbReference type="RefSeq" id="WP_062802407.1">
    <property type="nucleotide sequence ID" value="NZ_CP014845.1"/>
</dbReference>
<dbReference type="SUPFAM" id="SSF51182">
    <property type="entry name" value="RmlC-like cupins"/>
    <property type="match status" value="2"/>
</dbReference>
<evidence type="ECO:0000313" key="3">
    <source>
        <dbReference type="Proteomes" id="UP000075238"/>
    </source>
</evidence>
<evidence type="ECO:0000259" key="1">
    <source>
        <dbReference type="Pfam" id="PF12973"/>
    </source>
</evidence>
<accession>A0A142JR62</accession>
<organism evidence="2 3">
    <name type="scientific">Cupriavidus nantongensis</name>
    <dbReference type="NCBI Taxonomy" id="1796606"/>
    <lineage>
        <taxon>Bacteria</taxon>
        <taxon>Pseudomonadati</taxon>
        <taxon>Pseudomonadota</taxon>
        <taxon>Betaproteobacteria</taxon>
        <taxon>Burkholderiales</taxon>
        <taxon>Burkholderiaceae</taxon>
        <taxon>Cupriavidus</taxon>
    </lineage>
</organism>